<accession>A0A135HXF5</accession>
<dbReference type="AlphaFoldDB" id="A0A135HXF5"/>
<evidence type="ECO:0000313" key="1">
    <source>
        <dbReference type="EMBL" id="KXF77884.1"/>
    </source>
</evidence>
<dbReference type="EMBL" id="LNTU01000008">
    <property type="protein sequence ID" value="KXF77884.1"/>
    <property type="molecule type" value="Genomic_DNA"/>
</dbReference>
<sequence length="67" mass="7918">MHPYCCKKDQIEAFSARLKARQVWELIINPFDCFVFMQAHAFIPQRFCRFNSRDGVTFCGKRGRVTT</sequence>
<keyword evidence="2" id="KW-1185">Reference proteome</keyword>
<proteinExistence type="predicted"/>
<protein>
    <submittedName>
        <fullName evidence="1">Uncharacterized protein</fullName>
    </submittedName>
</protein>
<evidence type="ECO:0000313" key="2">
    <source>
        <dbReference type="Proteomes" id="UP000070107"/>
    </source>
</evidence>
<dbReference type="STRING" id="1494590.ATN84_25040"/>
<gene>
    <name evidence="1" type="ORF">ATN84_25040</name>
</gene>
<dbReference type="Proteomes" id="UP000070107">
    <property type="component" value="Unassembled WGS sequence"/>
</dbReference>
<comment type="caution">
    <text evidence="1">The sequence shown here is derived from an EMBL/GenBank/DDBJ whole genome shotgun (WGS) entry which is preliminary data.</text>
</comment>
<name>A0A135HXF5_9HYPH</name>
<reference evidence="1 2" key="1">
    <citation type="submission" date="2015-11" db="EMBL/GenBank/DDBJ databases">
        <title>Draft genome sequence of Paramesorhizobium deserti A-3-E, a strain highly resistant to diverse beta-lactam antibiotics.</title>
        <authorList>
            <person name="Lv R."/>
            <person name="Yang X."/>
            <person name="Fang N."/>
            <person name="Guo J."/>
            <person name="Luo X."/>
            <person name="Peng F."/>
            <person name="Yang R."/>
            <person name="Cui Y."/>
            <person name="Fang C."/>
            <person name="Song Y."/>
        </authorList>
    </citation>
    <scope>NUCLEOTIDE SEQUENCE [LARGE SCALE GENOMIC DNA]</scope>
    <source>
        <strain evidence="1 2">A-3-E</strain>
    </source>
</reference>
<organism evidence="1 2">
    <name type="scientific">Paramesorhizobium deserti</name>
    <dbReference type="NCBI Taxonomy" id="1494590"/>
    <lineage>
        <taxon>Bacteria</taxon>
        <taxon>Pseudomonadati</taxon>
        <taxon>Pseudomonadota</taxon>
        <taxon>Alphaproteobacteria</taxon>
        <taxon>Hyphomicrobiales</taxon>
        <taxon>Phyllobacteriaceae</taxon>
        <taxon>Paramesorhizobium</taxon>
    </lineage>
</organism>